<dbReference type="Proteomes" id="UP000030106">
    <property type="component" value="Unassembled WGS sequence"/>
</dbReference>
<dbReference type="EMBL" id="ANFO01000470">
    <property type="protein sequence ID" value="KGQ09304.1"/>
    <property type="molecule type" value="Genomic_DNA"/>
</dbReference>
<protein>
    <submittedName>
        <fullName evidence="2">Uncharacterized protein</fullName>
    </submittedName>
</protein>
<feature type="compositionally biased region" description="Basic and acidic residues" evidence="1">
    <location>
        <begin position="51"/>
        <end position="76"/>
    </location>
</feature>
<dbReference type="STRING" id="1245745.A0A0A2W8J4"/>
<feature type="compositionally biased region" description="Basic and acidic residues" evidence="1">
    <location>
        <begin position="33"/>
        <end position="42"/>
    </location>
</feature>
<evidence type="ECO:0000313" key="2">
    <source>
        <dbReference type="EMBL" id="KGQ09304.1"/>
    </source>
</evidence>
<proteinExistence type="predicted"/>
<dbReference type="HOGENOM" id="CLU_2654121_0_0_1"/>
<feature type="region of interest" description="Disordered" evidence="1">
    <location>
        <begin position="19"/>
        <end position="76"/>
    </location>
</feature>
<accession>A0A0A2W8J4</accession>
<organism evidence="2 3">
    <name type="scientific">Beauveria bassiana D1-5</name>
    <dbReference type="NCBI Taxonomy" id="1245745"/>
    <lineage>
        <taxon>Eukaryota</taxon>
        <taxon>Fungi</taxon>
        <taxon>Dikarya</taxon>
        <taxon>Ascomycota</taxon>
        <taxon>Pezizomycotina</taxon>
        <taxon>Sordariomycetes</taxon>
        <taxon>Hypocreomycetidae</taxon>
        <taxon>Hypocreales</taxon>
        <taxon>Cordycipitaceae</taxon>
        <taxon>Beauveria</taxon>
    </lineage>
</organism>
<evidence type="ECO:0000313" key="3">
    <source>
        <dbReference type="Proteomes" id="UP000030106"/>
    </source>
</evidence>
<feature type="compositionally biased region" description="Polar residues" evidence="1">
    <location>
        <begin position="19"/>
        <end position="31"/>
    </location>
</feature>
<evidence type="ECO:0000256" key="1">
    <source>
        <dbReference type="SAM" id="MobiDB-lite"/>
    </source>
</evidence>
<reference evidence="2 3" key="1">
    <citation type="submission" date="2012-10" db="EMBL/GenBank/DDBJ databases">
        <title>Genome sequencing and analysis of entomopathogenic fungi Beauveria bassiana D1-5.</title>
        <authorList>
            <person name="Li Q."/>
            <person name="Wang L."/>
            <person name="Zhang Z."/>
            <person name="Wang Q."/>
            <person name="Ren J."/>
            <person name="Wang M."/>
            <person name="Xu W."/>
            <person name="Wang J."/>
            <person name="Lu Y."/>
            <person name="Du Q."/>
            <person name="Sun Z."/>
        </authorList>
    </citation>
    <scope>NUCLEOTIDE SEQUENCE [LARGE SCALE GENOMIC DNA]</scope>
    <source>
        <strain evidence="2 3">D1-5</strain>
    </source>
</reference>
<gene>
    <name evidence="2" type="ORF">BBAD15_g5363</name>
</gene>
<comment type="caution">
    <text evidence="2">The sequence shown here is derived from an EMBL/GenBank/DDBJ whole genome shotgun (WGS) entry which is preliminary data.</text>
</comment>
<name>A0A0A2W8J4_BEABA</name>
<dbReference type="AlphaFoldDB" id="A0A0A2W8J4"/>
<sequence length="76" mass="8334">MSAEDVPGVIEKVQAKLNSWKSDQAAQTQKNIDAAKKRIEELEKTDEEGTNGDKADKTDKVAEDLSKATISEKEEA</sequence>